<keyword evidence="2" id="KW-0732">Signal</keyword>
<feature type="domain" description="PepSY" evidence="3">
    <location>
        <begin position="139"/>
        <end position="186"/>
    </location>
</feature>
<gene>
    <name evidence="4" type="ORF">GQ671_10860</name>
</gene>
<feature type="domain" description="PepSY" evidence="3">
    <location>
        <begin position="212"/>
        <end position="264"/>
    </location>
</feature>
<dbReference type="Gene3D" id="3.10.450.40">
    <property type="match status" value="2"/>
</dbReference>
<evidence type="ECO:0000256" key="2">
    <source>
        <dbReference type="SAM" id="SignalP"/>
    </source>
</evidence>
<dbReference type="OrthoDB" id="2418653at2"/>
<evidence type="ECO:0000313" key="4">
    <source>
        <dbReference type="EMBL" id="MXQ51764.1"/>
    </source>
</evidence>
<evidence type="ECO:0000259" key="3">
    <source>
        <dbReference type="Pfam" id="PF03413"/>
    </source>
</evidence>
<dbReference type="AlphaFoldDB" id="A0A6N8U119"/>
<feature type="compositionally biased region" description="Acidic residues" evidence="1">
    <location>
        <begin position="28"/>
        <end position="61"/>
    </location>
</feature>
<accession>A0A6N8U119</accession>
<feature type="compositionally biased region" description="Acidic residues" evidence="1">
    <location>
        <begin position="110"/>
        <end position="119"/>
    </location>
</feature>
<name>A0A6N8U119_9STAP</name>
<dbReference type="Proteomes" id="UP000436284">
    <property type="component" value="Unassembled WGS sequence"/>
</dbReference>
<dbReference type="InterPro" id="IPR025711">
    <property type="entry name" value="PepSY"/>
</dbReference>
<protein>
    <recommendedName>
        <fullName evidence="3">PepSY domain-containing protein</fullName>
    </recommendedName>
</protein>
<proteinExistence type="predicted"/>
<reference evidence="4 5" key="1">
    <citation type="submission" date="2019-12" db="EMBL/GenBank/DDBJ databases">
        <title>Salinicoccus cyprini sp. nov., isolated from gastro-intestinal tract of mirror carp, Cyprinus carpio var. specularis, collected from Gobind Sagar Reservoir, Himachal Pradesh, India.</title>
        <authorList>
            <person name="Talwar C."/>
            <person name="Singh A.K."/>
            <person name="Lal R."/>
            <person name="Negi R.K."/>
        </authorList>
    </citation>
    <scope>NUCLEOTIDE SEQUENCE [LARGE SCALE GENOMIC DNA]</scope>
    <source>
        <strain evidence="4 5">J-82</strain>
    </source>
</reference>
<dbReference type="RefSeq" id="WP_160656934.1">
    <property type="nucleotide sequence ID" value="NZ_WUUK01000004.1"/>
</dbReference>
<organism evidence="4 5">
    <name type="scientific">Salinicoccus hispanicus</name>
    <dbReference type="NCBI Taxonomy" id="157225"/>
    <lineage>
        <taxon>Bacteria</taxon>
        <taxon>Bacillati</taxon>
        <taxon>Bacillota</taxon>
        <taxon>Bacilli</taxon>
        <taxon>Bacillales</taxon>
        <taxon>Staphylococcaceae</taxon>
        <taxon>Salinicoccus</taxon>
    </lineage>
</organism>
<keyword evidence="5" id="KW-1185">Reference proteome</keyword>
<comment type="caution">
    <text evidence="4">The sequence shown here is derived from an EMBL/GenBank/DDBJ whole genome shotgun (WGS) entry which is preliminary data.</text>
</comment>
<feature type="compositionally biased region" description="Acidic residues" evidence="1">
    <location>
        <begin position="70"/>
        <end position="101"/>
    </location>
</feature>
<feature type="signal peptide" evidence="2">
    <location>
        <begin position="1"/>
        <end position="25"/>
    </location>
</feature>
<feature type="chain" id="PRO_5026745785" description="PepSY domain-containing protein" evidence="2">
    <location>
        <begin position="26"/>
        <end position="266"/>
    </location>
</feature>
<evidence type="ECO:0000313" key="5">
    <source>
        <dbReference type="Proteomes" id="UP000436284"/>
    </source>
</evidence>
<evidence type="ECO:0000256" key="1">
    <source>
        <dbReference type="SAM" id="MobiDB-lite"/>
    </source>
</evidence>
<feature type="region of interest" description="Disordered" evidence="1">
    <location>
        <begin position="20"/>
        <end position="137"/>
    </location>
</feature>
<dbReference type="EMBL" id="WUUK01000004">
    <property type="protein sequence ID" value="MXQ51764.1"/>
    <property type="molecule type" value="Genomic_DNA"/>
</dbReference>
<dbReference type="PROSITE" id="PS51257">
    <property type="entry name" value="PROKAR_LIPOPROTEIN"/>
    <property type="match status" value="1"/>
</dbReference>
<dbReference type="Pfam" id="PF03413">
    <property type="entry name" value="PepSY"/>
    <property type="match status" value="2"/>
</dbReference>
<sequence>MNKYRIAGGILTASLVMSACGGNSASEDTSESEDVNELVEENASSNEEDSTEVTNEDESTDTADGGGDTDTPEVDEIVEESSDNTPEEDTAEATNEDESTDTSDGGGDTDTPDVDEIVEENPGSTSDTIMPDDLEHKASEAVTAASEKFDGALKTLELDNEDDQWVYQVEMESETEEYEATLSAEDLSFINEERENDDGFDTEEHFNYDNAVAAEEAAQTAIDETGEGLEGWTLSIEDGQLEYEMDMADTDMTINAETGEVTEMDD</sequence>